<accession>A0A6A5WTR6</accession>
<evidence type="ECO:0000313" key="2">
    <source>
        <dbReference type="Proteomes" id="UP000799779"/>
    </source>
</evidence>
<gene>
    <name evidence="1" type="ORF">P154DRAFT_571722</name>
</gene>
<name>A0A6A5WTR6_9PLEO</name>
<reference evidence="1" key="1">
    <citation type="journal article" date="2020" name="Stud. Mycol.">
        <title>101 Dothideomycetes genomes: a test case for predicting lifestyles and emergence of pathogens.</title>
        <authorList>
            <person name="Haridas S."/>
            <person name="Albert R."/>
            <person name="Binder M."/>
            <person name="Bloem J."/>
            <person name="Labutti K."/>
            <person name="Salamov A."/>
            <person name="Andreopoulos B."/>
            <person name="Baker S."/>
            <person name="Barry K."/>
            <person name="Bills G."/>
            <person name="Bluhm B."/>
            <person name="Cannon C."/>
            <person name="Castanera R."/>
            <person name="Culley D."/>
            <person name="Daum C."/>
            <person name="Ezra D."/>
            <person name="Gonzalez J."/>
            <person name="Henrissat B."/>
            <person name="Kuo A."/>
            <person name="Liang C."/>
            <person name="Lipzen A."/>
            <person name="Lutzoni F."/>
            <person name="Magnuson J."/>
            <person name="Mondo S."/>
            <person name="Nolan M."/>
            <person name="Ohm R."/>
            <person name="Pangilinan J."/>
            <person name="Park H.-J."/>
            <person name="Ramirez L."/>
            <person name="Alfaro M."/>
            <person name="Sun H."/>
            <person name="Tritt A."/>
            <person name="Yoshinaga Y."/>
            <person name="Zwiers L.-H."/>
            <person name="Turgeon B."/>
            <person name="Goodwin S."/>
            <person name="Spatafora J."/>
            <person name="Crous P."/>
            <person name="Grigoriev I."/>
        </authorList>
    </citation>
    <scope>NUCLEOTIDE SEQUENCE</scope>
    <source>
        <strain evidence="1">CBS 123094</strain>
    </source>
</reference>
<dbReference type="EMBL" id="ML977565">
    <property type="protein sequence ID" value="KAF2004977.1"/>
    <property type="molecule type" value="Genomic_DNA"/>
</dbReference>
<dbReference type="AlphaFoldDB" id="A0A6A5WTR6"/>
<evidence type="ECO:0000313" key="1">
    <source>
        <dbReference type="EMBL" id="KAF2004977.1"/>
    </source>
</evidence>
<dbReference type="Proteomes" id="UP000799779">
    <property type="component" value="Unassembled WGS sequence"/>
</dbReference>
<proteinExistence type="predicted"/>
<sequence>MSIINDFSDEEDVGAWEDLDNWEFNGDKWDSGEDTTIDTKNLDEDMAMEDAGLDLEDVMDIDYL</sequence>
<keyword evidence="2" id="KW-1185">Reference proteome</keyword>
<protein>
    <submittedName>
        <fullName evidence="1">Uncharacterized protein</fullName>
    </submittedName>
</protein>
<organism evidence="1 2">
    <name type="scientific">Amniculicola lignicola CBS 123094</name>
    <dbReference type="NCBI Taxonomy" id="1392246"/>
    <lineage>
        <taxon>Eukaryota</taxon>
        <taxon>Fungi</taxon>
        <taxon>Dikarya</taxon>
        <taxon>Ascomycota</taxon>
        <taxon>Pezizomycotina</taxon>
        <taxon>Dothideomycetes</taxon>
        <taxon>Pleosporomycetidae</taxon>
        <taxon>Pleosporales</taxon>
        <taxon>Amniculicolaceae</taxon>
        <taxon>Amniculicola</taxon>
    </lineage>
</organism>